<evidence type="ECO:0000313" key="3">
    <source>
        <dbReference type="EMBL" id="GMA20016.1"/>
    </source>
</evidence>
<dbReference type="EMBL" id="BSUJ01000001">
    <property type="protein sequence ID" value="GMA20016.1"/>
    <property type="molecule type" value="Genomic_DNA"/>
</dbReference>
<dbReference type="InterPro" id="IPR050282">
    <property type="entry name" value="Cycloisomerase_2"/>
</dbReference>
<protein>
    <recommendedName>
        <fullName evidence="5">Lactonase family protein</fullName>
    </recommendedName>
</protein>
<evidence type="ECO:0000256" key="2">
    <source>
        <dbReference type="SAM" id="MobiDB-lite"/>
    </source>
</evidence>
<dbReference type="SUPFAM" id="SSF50974">
    <property type="entry name" value="Nitrous oxide reductase, N-terminal domain"/>
    <property type="match status" value="1"/>
</dbReference>
<organism evidence="3 4">
    <name type="scientific">Arsenicicoccus piscis</name>
    <dbReference type="NCBI Taxonomy" id="673954"/>
    <lineage>
        <taxon>Bacteria</taxon>
        <taxon>Bacillati</taxon>
        <taxon>Actinomycetota</taxon>
        <taxon>Actinomycetes</taxon>
        <taxon>Micrococcales</taxon>
        <taxon>Intrasporangiaceae</taxon>
        <taxon>Arsenicicoccus</taxon>
    </lineage>
</organism>
<dbReference type="RefSeq" id="WP_284284525.1">
    <property type="nucleotide sequence ID" value="NZ_BSUJ01000001.1"/>
</dbReference>
<dbReference type="Pfam" id="PF10282">
    <property type="entry name" value="Lactonase"/>
    <property type="match status" value="1"/>
</dbReference>
<dbReference type="InterPro" id="IPR015943">
    <property type="entry name" value="WD40/YVTN_repeat-like_dom_sf"/>
</dbReference>
<dbReference type="Gene3D" id="2.130.10.10">
    <property type="entry name" value="YVTN repeat-like/Quinoprotein amine dehydrogenase"/>
    <property type="match status" value="1"/>
</dbReference>
<proteinExistence type="inferred from homology"/>
<evidence type="ECO:0000313" key="4">
    <source>
        <dbReference type="Proteomes" id="UP001157109"/>
    </source>
</evidence>
<dbReference type="PANTHER" id="PTHR30344">
    <property type="entry name" value="6-PHOSPHOGLUCONOLACTONASE-RELATED"/>
    <property type="match status" value="1"/>
</dbReference>
<name>A0ABQ6HNM9_9MICO</name>
<dbReference type="Proteomes" id="UP001157109">
    <property type="component" value="Unassembled WGS sequence"/>
</dbReference>
<evidence type="ECO:0008006" key="5">
    <source>
        <dbReference type="Google" id="ProtNLM"/>
    </source>
</evidence>
<feature type="region of interest" description="Disordered" evidence="2">
    <location>
        <begin position="1"/>
        <end position="28"/>
    </location>
</feature>
<comment type="caution">
    <text evidence="3">The sequence shown here is derived from an EMBL/GenBank/DDBJ whole genome shotgun (WGS) entry which is preliminary data.</text>
</comment>
<feature type="region of interest" description="Disordered" evidence="2">
    <location>
        <begin position="232"/>
        <end position="252"/>
    </location>
</feature>
<keyword evidence="4" id="KW-1185">Reference proteome</keyword>
<dbReference type="InterPro" id="IPR011045">
    <property type="entry name" value="N2O_reductase_N"/>
</dbReference>
<gene>
    <name evidence="3" type="ORF">GCM10025862_20370</name>
</gene>
<evidence type="ECO:0000256" key="1">
    <source>
        <dbReference type="ARBA" id="ARBA00005564"/>
    </source>
</evidence>
<comment type="similarity">
    <text evidence="1">Belongs to the cycloisomerase 2 family.</text>
</comment>
<dbReference type="PANTHER" id="PTHR30344:SF1">
    <property type="entry name" value="6-PHOSPHOGLUCONOLACTONASE"/>
    <property type="match status" value="1"/>
</dbReference>
<dbReference type="InterPro" id="IPR019405">
    <property type="entry name" value="Lactonase_7-beta_prop"/>
</dbReference>
<sequence length="252" mass="26395">MELTGTPGPHRSDQPGPRPHQVVPIPGSADHDSELFLVPDKGLDVVVTLRLDVRTGALTTLGRVRLRDGSGPRHIALAADGSAAYTIDELACTISVFTVAAAGRLTLQAVHSALDPDDVRDFRGAEVVLSPDGRRLLVSLRSGAGDREPGGPGEDYVAEFAVAPGGSLTPCGWIRTGGIRPRFMAWHDGALYVTHERTHTVTRLRPDPATGTFATPTQVAATGSPVCLVFATDPTTTGRGAPQPAASDPNHP</sequence>
<reference evidence="4" key="1">
    <citation type="journal article" date="2019" name="Int. J. Syst. Evol. Microbiol.">
        <title>The Global Catalogue of Microorganisms (GCM) 10K type strain sequencing project: providing services to taxonomists for standard genome sequencing and annotation.</title>
        <authorList>
            <consortium name="The Broad Institute Genomics Platform"/>
            <consortium name="The Broad Institute Genome Sequencing Center for Infectious Disease"/>
            <person name="Wu L."/>
            <person name="Ma J."/>
        </authorList>
    </citation>
    <scope>NUCLEOTIDE SEQUENCE [LARGE SCALE GENOMIC DNA]</scope>
    <source>
        <strain evidence="4">NBRC 105830</strain>
    </source>
</reference>
<accession>A0ABQ6HNM9</accession>